<comment type="caution">
    <text evidence="2">The sequence shown here is derived from an EMBL/GenBank/DDBJ whole genome shotgun (WGS) entry which is preliminary data.</text>
</comment>
<organism evidence="2 3">
    <name type="scientific">Gimesia maris</name>
    <dbReference type="NCBI Taxonomy" id="122"/>
    <lineage>
        <taxon>Bacteria</taxon>
        <taxon>Pseudomonadati</taxon>
        <taxon>Planctomycetota</taxon>
        <taxon>Planctomycetia</taxon>
        <taxon>Planctomycetales</taxon>
        <taxon>Planctomycetaceae</taxon>
        <taxon>Gimesia</taxon>
    </lineage>
</organism>
<dbReference type="GO" id="GO:0005506">
    <property type="term" value="F:iron ion binding"/>
    <property type="evidence" value="ECO:0007669"/>
    <property type="project" value="UniProtKB-ARBA"/>
</dbReference>
<protein>
    <recommendedName>
        <fullName evidence="4">Phytanoyl-CoA dioxygenase (PhyH)</fullName>
    </recommendedName>
</protein>
<dbReference type="PANTHER" id="PTHR20883:SF48">
    <property type="entry name" value="ECTOINE DIOXYGENASE"/>
    <property type="match status" value="1"/>
</dbReference>
<dbReference type="GO" id="GO:0016706">
    <property type="term" value="F:2-oxoglutarate-dependent dioxygenase activity"/>
    <property type="evidence" value="ECO:0007669"/>
    <property type="project" value="UniProtKB-ARBA"/>
</dbReference>
<dbReference type="EMBL" id="DQAY01000048">
    <property type="protein sequence ID" value="HCO22956.1"/>
    <property type="molecule type" value="Genomic_DNA"/>
</dbReference>
<dbReference type="SUPFAM" id="SSF51197">
    <property type="entry name" value="Clavaminate synthase-like"/>
    <property type="match status" value="1"/>
</dbReference>
<sequence length="228" mass="25134">MNARLDADGYELISRAMSSTQLTELQSVLEAASPTIFRRRQNGSAYAIRNVHLELSDLRSLLERGVLISLANEIFKSPATLVSATLFDKLPGANWFVPPHQDLFVPITGTTDDPGWTNWSIKAGVQYVEPPVEVQRELLAVRLHLDACPGVNGALEVVPGSQHERLDEDAVAEFAEKAFEVCPAGPGEVLLMRPLLVHRSRAAKLPERRRVLHVVYSAAVPPKGLEWT</sequence>
<evidence type="ECO:0000313" key="3">
    <source>
        <dbReference type="Proteomes" id="UP000263642"/>
    </source>
</evidence>
<dbReference type="PANTHER" id="PTHR20883">
    <property type="entry name" value="PHYTANOYL-COA DIOXYGENASE DOMAIN CONTAINING 1"/>
    <property type="match status" value="1"/>
</dbReference>
<dbReference type="Proteomes" id="UP000263642">
    <property type="component" value="Unassembled WGS sequence"/>
</dbReference>
<dbReference type="InterPro" id="IPR008775">
    <property type="entry name" value="Phytyl_CoA_dOase-like"/>
</dbReference>
<dbReference type="Gene3D" id="2.60.120.620">
    <property type="entry name" value="q2cbj1_9rhob like domain"/>
    <property type="match status" value="1"/>
</dbReference>
<evidence type="ECO:0000313" key="2">
    <source>
        <dbReference type="EMBL" id="HCO22956.1"/>
    </source>
</evidence>
<reference evidence="2 3" key="1">
    <citation type="journal article" date="2018" name="Nat. Biotechnol.">
        <title>A standardized bacterial taxonomy based on genome phylogeny substantially revises the tree of life.</title>
        <authorList>
            <person name="Parks D.H."/>
            <person name="Chuvochina M."/>
            <person name="Waite D.W."/>
            <person name="Rinke C."/>
            <person name="Skarshewski A."/>
            <person name="Chaumeil P.A."/>
            <person name="Hugenholtz P."/>
        </authorList>
    </citation>
    <scope>NUCLEOTIDE SEQUENCE [LARGE SCALE GENOMIC DNA]</scope>
    <source>
        <strain evidence="2">UBA9375</strain>
    </source>
</reference>
<proteinExistence type="predicted"/>
<comment type="cofactor">
    <cofactor evidence="1">
        <name>Fe(2+)</name>
        <dbReference type="ChEBI" id="CHEBI:29033"/>
    </cofactor>
</comment>
<dbReference type="AlphaFoldDB" id="A0A3D3R2Z1"/>
<dbReference type="Pfam" id="PF05721">
    <property type="entry name" value="PhyH"/>
    <property type="match status" value="1"/>
</dbReference>
<gene>
    <name evidence="2" type="ORF">DIT97_07825</name>
</gene>
<evidence type="ECO:0008006" key="4">
    <source>
        <dbReference type="Google" id="ProtNLM"/>
    </source>
</evidence>
<name>A0A3D3R2Z1_9PLAN</name>
<evidence type="ECO:0000256" key="1">
    <source>
        <dbReference type="ARBA" id="ARBA00001954"/>
    </source>
</evidence>
<accession>A0A3D3R2Z1</accession>